<evidence type="ECO:0000313" key="2">
    <source>
        <dbReference type="EMBL" id="KAK4372878.1"/>
    </source>
</evidence>
<dbReference type="Proteomes" id="UP001291623">
    <property type="component" value="Unassembled WGS sequence"/>
</dbReference>
<feature type="compositionally biased region" description="Polar residues" evidence="1">
    <location>
        <begin position="140"/>
        <end position="149"/>
    </location>
</feature>
<organism evidence="2 3">
    <name type="scientific">Anisodus tanguticus</name>
    <dbReference type="NCBI Taxonomy" id="243964"/>
    <lineage>
        <taxon>Eukaryota</taxon>
        <taxon>Viridiplantae</taxon>
        <taxon>Streptophyta</taxon>
        <taxon>Embryophyta</taxon>
        <taxon>Tracheophyta</taxon>
        <taxon>Spermatophyta</taxon>
        <taxon>Magnoliopsida</taxon>
        <taxon>eudicotyledons</taxon>
        <taxon>Gunneridae</taxon>
        <taxon>Pentapetalae</taxon>
        <taxon>asterids</taxon>
        <taxon>lamiids</taxon>
        <taxon>Solanales</taxon>
        <taxon>Solanaceae</taxon>
        <taxon>Solanoideae</taxon>
        <taxon>Hyoscyameae</taxon>
        <taxon>Anisodus</taxon>
    </lineage>
</organism>
<gene>
    <name evidence="2" type="ORF">RND71_008262</name>
</gene>
<evidence type="ECO:0000256" key="1">
    <source>
        <dbReference type="SAM" id="MobiDB-lite"/>
    </source>
</evidence>
<feature type="region of interest" description="Disordered" evidence="1">
    <location>
        <begin position="116"/>
        <end position="149"/>
    </location>
</feature>
<name>A0AAE1VJT7_9SOLA</name>
<comment type="caution">
    <text evidence="2">The sequence shown here is derived from an EMBL/GenBank/DDBJ whole genome shotgun (WGS) entry which is preliminary data.</text>
</comment>
<protein>
    <submittedName>
        <fullName evidence="2">Uncharacterized protein</fullName>
    </submittedName>
</protein>
<dbReference type="EMBL" id="JAVYJV010000004">
    <property type="protein sequence ID" value="KAK4372878.1"/>
    <property type="molecule type" value="Genomic_DNA"/>
</dbReference>
<proteinExistence type="predicted"/>
<keyword evidence="3" id="KW-1185">Reference proteome</keyword>
<dbReference type="AlphaFoldDB" id="A0AAE1VJT7"/>
<accession>A0AAE1VJT7</accession>
<evidence type="ECO:0000313" key="3">
    <source>
        <dbReference type="Proteomes" id="UP001291623"/>
    </source>
</evidence>
<reference evidence="2" key="1">
    <citation type="submission" date="2023-12" db="EMBL/GenBank/DDBJ databases">
        <title>Genome assembly of Anisodus tanguticus.</title>
        <authorList>
            <person name="Wang Y.-J."/>
        </authorList>
    </citation>
    <scope>NUCLEOTIDE SEQUENCE</scope>
    <source>
        <strain evidence="2">KB-2021</strain>
        <tissue evidence="2">Leaf</tissue>
    </source>
</reference>
<sequence length="149" mass="17348">MNFVERNIRQEVEIALEVVPELRARDNHGNQAHTDNFFTRYSSQHQAIAEKLNSYNQTLVFIDYAHRVSLTGSLDLNNTINVQEGFIVLDLDNLPKFYWKRKISAIVRKEFNHRRSSVLRRTPTPPTTEQQQPPSIAEVSFSSELQHNQ</sequence>